<feature type="compositionally biased region" description="Basic and acidic residues" evidence="1">
    <location>
        <begin position="239"/>
        <end position="250"/>
    </location>
</feature>
<comment type="caution">
    <text evidence="4">The sequence shown here is derived from an EMBL/GenBank/DDBJ whole genome shotgun (WGS) entry which is preliminary data.</text>
</comment>
<feature type="transmembrane region" description="Helical" evidence="2">
    <location>
        <begin position="92"/>
        <end position="111"/>
    </location>
</feature>
<feature type="region of interest" description="Disordered" evidence="1">
    <location>
        <begin position="235"/>
        <end position="284"/>
    </location>
</feature>
<keyword evidence="2" id="KW-0812">Transmembrane</keyword>
<feature type="transmembrane region" description="Helical" evidence="2">
    <location>
        <begin position="49"/>
        <end position="72"/>
    </location>
</feature>
<reference evidence="4" key="1">
    <citation type="journal article" date="2023" name="Mol. Phylogenet. Evol.">
        <title>Genome-scale phylogeny and comparative genomics of the fungal order Sordariales.</title>
        <authorList>
            <person name="Hensen N."/>
            <person name="Bonometti L."/>
            <person name="Westerberg I."/>
            <person name="Brannstrom I.O."/>
            <person name="Guillou S."/>
            <person name="Cros-Aarteil S."/>
            <person name="Calhoun S."/>
            <person name="Haridas S."/>
            <person name="Kuo A."/>
            <person name="Mondo S."/>
            <person name="Pangilinan J."/>
            <person name="Riley R."/>
            <person name="LaButti K."/>
            <person name="Andreopoulos B."/>
            <person name="Lipzen A."/>
            <person name="Chen C."/>
            <person name="Yan M."/>
            <person name="Daum C."/>
            <person name="Ng V."/>
            <person name="Clum A."/>
            <person name="Steindorff A."/>
            <person name="Ohm R.A."/>
            <person name="Martin F."/>
            <person name="Silar P."/>
            <person name="Natvig D.O."/>
            <person name="Lalanne C."/>
            <person name="Gautier V."/>
            <person name="Ament-Velasquez S.L."/>
            <person name="Kruys A."/>
            <person name="Hutchinson M.I."/>
            <person name="Powell A.J."/>
            <person name="Barry K."/>
            <person name="Miller A.N."/>
            <person name="Grigoriev I.V."/>
            <person name="Debuchy R."/>
            <person name="Gladieux P."/>
            <person name="Hiltunen Thoren M."/>
            <person name="Johannesson H."/>
        </authorList>
    </citation>
    <scope>NUCLEOTIDE SEQUENCE</scope>
    <source>
        <strain evidence="4">CBS 118394</strain>
    </source>
</reference>
<evidence type="ECO:0000256" key="2">
    <source>
        <dbReference type="SAM" id="Phobius"/>
    </source>
</evidence>
<dbReference type="InterPro" id="IPR056019">
    <property type="entry name" value="DUF7598"/>
</dbReference>
<accession>A0AAE0HZ41</accession>
<evidence type="ECO:0000313" key="4">
    <source>
        <dbReference type="EMBL" id="KAK3315314.1"/>
    </source>
</evidence>
<gene>
    <name evidence="4" type="ORF">B0H66DRAFT_341272</name>
</gene>
<feature type="transmembrane region" description="Helical" evidence="2">
    <location>
        <begin position="123"/>
        <end position="149"/>
    </location>
</feature>
<dbReference type="AlphaFoldDB" id="A0AAE0HZ41"/>
<feature type="transmembrane region" description="Helical" evidence="2">
    <location>
        <begin position="20"/>
        <end position="42"/>
    </location>
</feature>
<evidence type="ECO:0000259" key="3">
    <source>
        <dbReference type="Pfam" id="PF24535"/>
    </source>
</evidence>
<keyword evidence="5" id="KW-1185">Reference proteome</keyword>
<reference evidence="4" key="2">
    <citation type="submission" date="2023-06" db="EMBL/GenBank/DDBJ databases">
        <authorList>
            <consortium name="Lawrence Berkeley National Laboratory"/>
            <person name="Haridas S."/>
            <person name="Hensen N."/>
            <person name="Bonometti L."/>
            <person name="Westerberg I."/>
            <person name="Brannstrom I.O."/>
            <person name="Guillou S."/>
            <person name="Cros-Aarteil S."/>
            <person name="Calhoun S."/>
            <person name="Kuo A."/>
            <person name="Mondo S."/>
            <person name="Pangilinan J."/>
            <person name="Riley R."/>
            <person name="Labutti K."/>
            <person name="Andreopoulos B."/>
            <person name="Lipzen A."/>
            <person name="Chen C."/>
            <person name="Yanf M."/>
            <person name="Daum C."/>
            <person name="Ng V."/>
            <person name="Clum A."/>
            <person name="Steindorff A."/>
            <person name="Ohm R."/>
            <person name="Martin F."/>
            <person name="Silar P."/>
            <person name="Natvig D."/>
            <person name="Lalanne C."/>
            <person name="Gautier V."/>
            <person name="Ament-Velasquez S.L."/>
            <person name="Kruys A."/>
            <person name="Hutchinson M.I."/>
            <person name="Powell A.J."/>
            <person name="Barry K."/>
            <person name="Miller A.N."/>
            <person name="Grigoriev I.V."/>
            <person name="Debuchy R."/>
            <person name="Gladieux P."/>
            <person name="Thoren M.H."/>
            <person name="Johannesson H."/>
        </authorList>
    </citation>
    <scope>NUCLEOTIDE SEQUENCE</scope>
    <source>
        <strain evidence="4">CBS 118394</strain>
    </source>
</reference>
<organism evidence="4 5">
    <name type="scientific">Apodospora peruviana</name>
    <dbReference type="NCBI Taxonomy" id="516989"/>
    <lineage>
        <taxon>Eukaryota</taxon>
        <taxon>Fungi</taxon>
        <taxon>Dikarya</taxon>
        <taxon>Ascomycota</taxon>
        <taxon>Pezizomycotina</taxon>
        <taxon>Sordariomycetes</taxon>
        <taxon>Sordariomycetidae</taxon>
        <taxon>Sordariales</taxon>
        <taxon>Lasiosphaeriaceae</taxon>
        <taxon>Apodospora</taxon>
    </lineage>
</organism>
<protein>
    <recommendedName>
        <fullName evidence="3">DUF7598 domain-containing protein</fullName>
    </recommendedName>
</protein>
<feature type="domain" description="DUF7598" evidence="3">
    <location>
        <begin position="14"/>
        <end position="148"/>
    </location>
</feature>
<evidence type="ECO:0000313" key="5">
    <source>
        <dbReference type="Proteomes" id="UP001283341"/>
    </source>
</evidence>
<keyword evidence="2" id="KW-1133">Transmembrane helix</keyword>
<sequence>MFTLSENSKVLGSGHLILNALRAFNIIGLGVVMVASWAMIVISGLTGKFFFFDTVSHFFAFGVSVFLVISELNLFKGYFERNWPVLSATHTLAWLGLAMIIIGCQILGDLVKPAYTLNNLGLAMWRLVLSAGILSITFGVFNVIASIIFRGEGISTRQIRSDGRLAAPVGNGKDGYYDNYSQASYGSRDDYSHRSNTLPQEKEHVSATRRFTRMLNVKNLRKSRIQISKPFNPVSQTADIERGDDDHLNDRQSPIMPAIQRPPTALHPAFTGGSRYSEAHMDRF</sequence>
<keyword evidence="2" id="KW-0472">Membrane</keyword>
<dbReference type="Proteomes" id="UP001283341">
    <property type="component" value="Unassembled WGS sequence"/>
</dbReference>
<dbReference type="Pfam" id="PF24535">
    <property type="entry name" value="DUF7598"/>
    <property type="match status" value="1"/>
</dbReference>
<proteinExistence type="predicted"/>
<evidence type="ECO:0000256" key="1">
    <source>
        <dbReference type="SAM" id="MobiDB-lite"/>
    </source>
</evidence>
<name>A0AAE0HZ41_9PEZI</name>
<dbReference type="EMBL" id="JAUEDM010000006">
    <property type="protein sequence ID" value="KAK3315314.1"/>
    <property type="molecule type" value="Genomic_DNA"/>
</dbReference>